<gene>
    <name evidence="1" type="ORF">UU55_C0012G0007</name>
</gene>
<evidence type="ECO:0000313" key="1">
    <source>
        <dbReference type="EMBL" id="KKS02684.1"/>
    </source>
</evidence>
<dbReference type="AlphaFoldDB" id="A0A0G0VP51"/>
<accession>A0A0G0VP51</accession>
<dbReference type="Proteomes" id="UP000033947">
    <property type="component" value="Unassembled WGS sequence"/>
</dbReference>
<reference evidence="1 2" key="1">
    <citation type="journal article" date="2015" name="Nature">
        <title>rRNA introns, odd ribosomes, and small enigmatic genomes across a large radiation of phyla.</title>
        <authorList>
            <person name="Brown C.T."/>
            <person name="Hug L.A."/>
            <person name="Thomas B.C."/>
            <person name="Sharon I."/>
            <person name="Castelle C.J."/>
            <person name="Singh A."/>
            <person name="Wilkins M.J."/>
            <person name="Williams K.H."/>
            <person name="Banfield J.F."/>
        </authorList>
    </citation>
    <scope>NUCLEOTIDE SEQUENCE [LARGE SCALE GENOMIC DNA]</scope>
</reference>
<organism evidence="1 2">
    <name type="scientific">candidate division WWE3 bacterium GW2011_GWC2_41_23</name>
    <dbReference type="NCBI Taxonomy" id="1619123"/>
    <lineage>
        <taxon>Bacteria</taxon>
        <taxon>Katanobacteria</taxon>
    </lineage>
</organism>
<sequence>MHIIFVKIIILAVVLLMFFDTTHAAPIYSGRCVYSGGIFKIELPGDDGYHVAVKNEHSSIEFYETAVKDADKLLPGLAGKFPLSKLNYIKITSVSGPYLKLIFDIYDGKGIPISSIDSGEICNLSWFREKHGSFERYYQEKEPPEIEETVLFAMPEEKDNNTRAAVFCLACFTLGGFMGFRTPKMIEY</sequence>
<protein>
    <submittedName>
        <fullName evidence="1">Uncharacterized protein</fullName>
    </submittedName>
</protein>
<dbReference type="EMBL" id="LCBB01000012">
    <property type="protein sequence ID" value="KKS02684.1"/>
    <property type="molecule type" value="Genomic_DNA"/>
</dbReference>
<comment type="caution">
    <text evidence="1">The sequence shown here is derived from an EMBL/GenBank/DDBJ whole genome shotgun (WGS) entry which is preliminary data.</text>
</comment>
<name>A0A0G0VP51_UNCKA</name>
<evidence type="ECO:0000313" key="2">
    <source>
        <dbReference type="Proteomes" id="UP000033947"/>
    </source>
</evidence>
<proteinExistence type="predicted"/>